<dbReference type="AlphaFoldDB" id="A0AAV6VC36"/>
<evidence type="ECO:0000313" key="3">
    <source>
        <dbReference type="Proteomes" id="UP000827092"/>
    </source>
</evidence>
<feature type="compositionally biased region" description="Low complexity" evidence="1">
    <location>
        <begin position="45"/>
        <end position="58"/>
    </location>
</feature>
<accession>A0AAV6VC36</accession>
<comment type="caution">
    <text evidence="2">The sequence shown here is derived from an EMBL/GenBank/DDBJ whole genome shotgun (WGS) entry which is preliminary data.</text>
</comment>
<reference evidence="2 3" key="1">
    <citation type="journal article" date="2022" name="Nat. Ecol. Evol.">
        <title>A masculinizing supergene underlies an exaggerated male reproductive morph in a spider.</title>
        <authorList>
            <person name="Hendrickx F."/>
            <person name="De Corte Z."/>
            <person name="Sonet G."/>
            <person name="Van Belleghem S.M."/>
            <person name="Kostlbacher S."/>
            <person name="Vangestel C."/>
        </authorList>
    </citation>
    <scope>NUCLEOTIDE SEQUENCE [LARGE SCALE GENOMIC DNA]</scope>
    <source>
        <strain evidence="2">W744_W776</strain>
    </source>
</reference>
<sequence length="122" mass="13134">MGRPVFVQGHQSPALSRGAASEALGGELLNKSTSASYSSAIPTKRTTGISGSGISSRNSRLSTVPLQRVDGLYTQFWQRRIESWFIRGAASVLRGCVKRFGGLSIIPGLPRNIPEGKFWANN</sequence>
<protein>
    <submittedName>
        <fullName evidence="2">Uncharacterized protein</fullName>
    </submittedName>
</protein>
<gene>
    <name evidence="2" type="ORF">JTE90_024549</name>
</gene>
<proteinExistence type="predicted"/>
<dbReference type="Proteomes" id="UP000827092">
    <property type="component" value="Unassembled WGS sequence"/>
</dbReference>
<keyword evidence="3" id="KW-1185">Reference proteome</keyword>
<name>A0AAV6VC36_9ARAC</name>
<evidence type="ECO:0000313" key="2">
    <source>
        <dbReference type="EMBL" id="KAG8194217.1"/>
    </source>
</evidence>
<feature type="region of interest" description="Disordered" evidence="1">
    <location>
        <begin position="33"/>
        <end position="58"/>
    </location>
</feature>
<dbReference type="EMBL" id="JAFNEN010000106">
    <property type="protein sequence ID" value="KAG8194217.1"/>
    <property type="molecule type" value="Genomic_DNA"/>
</dbReference>
<evidence type="ECO:0000256" key="1">
    <source>
        <dbReference type="SAM" id="MobiDB-lite"/>
    </source>
</evidence>
<organism evidence="2 3">
    <name type="scientific">Oedothorax gibbosus</name>
    <dbReference type="NCBI Taxonomy" id="931172"/>
    <lineage>
        <taxon>Eukaryota</taxon>
        <taxon>Metazoa</taxon>
        <taxon>Ecdysozoa</taxon>
        <taxon>Arthropoda</taxon>
        <taxon>Chelicerata</taxon>
        <taxon>Arachnida</taxon>
        <taxon>Araneae</taxon>
        <taxon>Araneomorphae</taxon>
        <taxon>Entelegynae</taxon>
        <taxon>Araneoidea</taxon>
        <taxon>Linyphiidae</taxon>
        <taxon>Erigoninae</taxon>
        <taxon>Oedothorax</taxon>
    </lineage>
</organism>